<name>A0A368HAD0_ANCCA</name>
<dbReference type="AlphaFoldDB" id="A0A368HAD0"/>
<accession>A0A368HAD0</accession>
<evidence type="ECO:0000313" key="2">
    <source>
        <dbReference type="Proteomes" id="UP000252519"/>
    </source>
</evidence>
<dbReference type="Proteomes" id="UP000252519">
    <property type="component" value="Unassembled WGS sequence"/>
</dbReference>
<evidence type="ECO:0000313" key="1">
    <source>
        <dbReference type="EMBL" id="RCN52579.1"/>
    </source>
</evidence>
<reference evidence="1 2" key="1">
    <citation type="submission" date="2014-10" db="EMBL/GenBank/DDBJ databases">
        <title>Draft genome of the hookworm Ancylostoma caninum.</title>
        <authorList>
            <person name="Mitreva M."/>
        </authorList>
    </citation>
    <scope>NUCLEOTIDE SEQUENCE [LARGE SCALE GENOMIC DNA]</scope>
    <source>
        <strain evidence="1 2">Baltimore</strain>
    </source>
</reference>
<keyword evidence="2" id="KW-1185">Reference proteome</keyword>
<dbReference type="EMBL" id="JOJR01000006">
    <property type="protein sequence ID" value="RCN52579.1"/>
    <property type="molecule type" value="Genomic_DNA"/>
</dbReference>
<sequence length="49" mass="5558">MRPRILTNSPVRRGTASCSVLLHSIHRNKCKNWSQCQSGLPGYSTVRNF</sequence>
<organism evidence="1 2">
    <name type="scientific">Ancylostoma caninum</name>
    <name type="common">Dog hookworm</name>
    <dbReference type="NCBI Taxonomy" id="29170"/>
    <lineage>
        <taxon>Eukaryota</taxon>
        <taxon>Metazoa</taxon>
        <taxon>Ecdysozoa</taxon>
        <taxon>Nematoda</taxon>
        <taxon>Chromadorea</taxon>
        <taxon>Rhabditida</taxon>
        <taxon>Rhabditina</taxon>
        <taxon>Rhabditomorpha</taxon>
        <taxon>Strongyloidea</taxon>
        <taxon>Ancylostomatidae</taxon>
        <taxon>Ancylostomatinae</taxon>
        <taxon>Ancylostoma</taxon>
    </lineage>
</organism>
<gene>
    <name evidence="1" type="ORF">ANCCAN_01278</name>
</gene>
<proteinExistence type="predicted"/>
<comment type="caution">
    <text evidence="1">The sequence shown here is derived from an EMBL/GenBank/DDBJ whole genome shotgun (WGS) entry which is preliminary data.</text>
</comment>
<protein>
    <submittedName>
        <fullName evidence="1">Uncharacterized protein</fullName>
    </submittedName>
</protein>